<dbReference type="PROSITE" id="PS00670">
    <property type="entry name" value="D_2_HYDROXYACID_DH_2"/>
    <property type="match status" value="1"/>
</dbReference>
<evidence type="ECO:0000259" key="4">
    <source>
        <dbReference type="Pfam" id="PF02826"/>
    </source>
</evidence>
<proteinExistence type="inferred from homology"/>
<keyword evidence="1 2" id="KW-0560">Oxidoreductase</keyword>
<dbReference type="Pfam" id="PF00389">
    <property type="entry name" value="2-Hacid_dh"/>
    <property type="match status" value="1"/>
</dbReference>
<evidence type="ECO:0000256" key="1">
    <source>
        <dbReference type="ARBA" id="ARBA00023002"/>
    </source>
</evidence>
<feature type="domain" description="D-isomer specific 2-hydroxyacid dehydrogenase NAD-binding" evidence="4">
    <location>
        <begin position="118"/>
        <end position="299"/>
    </location>
</feature>
<comment type="similarity">
    <text evidence="2">Belongs to the D-isomer specific 2-hydroxyacid dehydrogenase family.</text>
</comment>
<dbReference type="Gene3D" id="3.40.50.720">
    <property type="entry name" value="NAD(P)-binding Rossmann-like Domain"/>
    <property type="match status" value="2"/>
</dbReference>
<reference evidence="6" key="1">
    <citation type="journal article" date="2019" name="Int. J. Syst. Evol. Microbiol.">
        <title>The Global Catalogue of Microorganisms (GCM) 10K type strain sequencing project: providing services to taxonomists for standard genome sequencing and annotation.</title>
        <authorList>
            <consortium name="The Broad Institute Genomics Platform"/>
            <consortium name="The Broad Institute Genome Sequencing Center for Infectious Disease"/>
            <person name="Wu L."/>
            <person name="Ma J."/>
        </authorList>
    </citation>
    <scope>NUCLEOTIDE SEQUENCE [LARGE SCALE GENOMIC DNA]</scope>
    <source>
        <strain evidence="6">CECT 7069</strain>
    </source>
</reference>
<dbReference type="InterPro" id="IPR006140">
    <property type="entry name" value="D-isomer_DH_NAD-bd"/>
</dbReference>
<dbReference type="PROSITE" id="PS00671">
    <property type="entry name" value="D_2_HYDROXYACID_DH_3"/>
    <property type="match status" value="1"/>
</dbReference>
<dbReference type="Pfam" id="PF02826">
    <property type="entry name" value="2-Hacid_dh_C"/>
    <property type="match status" value="1"/>
</dbReference>
<sequence length="324" mass="33474">MPTSHAPTGRPPKVVIAEFMDEAAIAAELGGFTTLYDPALVDRPDDLRAALADADALVVRNRTQVNAALLAAAPDLKAVGRLGVGLDNIDLAACRERGIAVYPATGANDVAVAEYVIGTAMLLLRGAYGATAAVAAGSWPRNALMGREISGKRLGLVGFGAIARETAHRALALGMRVSAHDPFVPADDPAWRMGGGTVARAPDRVALIADSDVLSLHVPLTPETREMIDASVIARMPAGAILINAARGEVVDAAAVVDALRSGHLGGAALDVFAKEPLDAAAGAPFRDLPNLILTPHIAGVTQESNVRVSRVTAQAVRRHLSEG</sequence>
<dbReference type="EMBL" id="JAUFPX010000020">
    <property type="protein sequence ID" value="MDN3593017.1"/>
    <property type="molecule type" value="Genomic_DNA"/>
</dbReference>
<dbReference type="InterPro" id="IPR029753">
    <property type="entry name" value="D-isomer_DH_CS"/>
</dbReference>
<comment type="caution">
    <text evidence="5">The sequence shown here is derived from an EMBL/GenBank/DDBJ whole genome shotgun (WGS) entry which is preliminary data.</text>
</comment>
<feature type="domain" description="D-isomer specific 2-hydroxyacid dehydrogenase catalytic" evidence="3">
    <location>
        <begin position="44"/>
        <end position="322"/>
    </location>
</feature>
<dbReference type="PANTHER" id="PTHR42938:SF9">
    <property type="entry name" value="FORMATE DEHYDROGENASE 1"/>
    <property type="match status" value="1"/>
</dbReference>
<organism evidence="5 6">
    <name type="scientific">Methylobacterium adhaesivum</name>
    <dbReference type="NCBI Taxonomy" id="333297"/>
    <lineage>
        <taxon>Bacteria</taxon>
        <taxon>Pseudomonadati</taxon>
        <taxon>Pseudomonadota</taxon>
        <taxon>Alphaproteobacteria</taxon>
        <taxon>Hyphomicrobiales</taxon>
        <taxon>Methylobacteriaceae</taxon>
        <taxon>Methylobacterium</taxon>
    </lineage>
</organism>
<dbReference type="InterPro" id="IPR036291">
    <property type="entry name" value="NAD(P)-bd_dom_sf"/>
</dbReference>
<name>A0ABT8BNA6_9HYPH</name>
<protein>
    <submittedName>
        <fullName evidence="5">NAD(P)-dependent oxidoreductase</fullName>
    </submittedName>
</protein>
<dbReference type="SUPFAM" id="SSF51735">
    <property type="entry name" value="NAD(P)-binding Rossmann-fold domains"/>
    <property type="match status" value="1"/>
</dbReference>
<keyword evidence="6" id="KW-1185">Reference proteome</keyword>
<dbReference type="SUPFAM" id="SSF52283">
    <property type="entry name" value="Formate/glycerate dehydrogenase catalytic domain-like"/>
    <property type="match status" value="1"/>
</dbReference>
<dbReference type="Proteomes" id="UP001224644">
    <property type="component" value="Unassembled WGS sequence"/>
</dbReference>
<evidence type="ECO:0000313" key="6">
    <source>
        <dbReference type="Proteomes" id="UP001224644"/>
    </source>
</evidence>
<evidence type="ECO:0000313" key="5">
    <source>
        <dbReference type="EMBL" id="MDN3593017.1"/>
    </source>
</evidence>
<dbReference type="InterPro" id="IPR006139">
    <property type="entry name" value="D-isomer_2_OHA_DH_cat_dom"/>
</dbReference>
<dbReference type="RefSeq" id="WP_238225204.1">
    <property type="nucleotide sequence ID" value="NZ_BPQD01000011.1"/>
</dbReference>
<accession>A0ABT8BNA6</accession>
<evidence type="ECO:0000256" key="2">
    <source>
        <dbReference type="RuleBase" id="RU003719"/>
    </source>
</evidence>
<dbReference type="PANTHER" id="PTHR42938">
    <property type="entry name" value="FORMATE DEHYDROGENASE 1"/>
    <property type="match status" value="1"/>
</dbReference>
<evidence type="ECO:0000259" key="3">
    <source>
        <dbReference type="Pfam" id="PF00389"/>
    </source>
</evidence>
<gene>
    <name evidence="5" type="ORF">QWZ12_20670</name>
</gene>